<comment type="cofactor">
    <cofactor evidence="1">
        <name>(6R)-5,10-methylene-5,6,7,8-tetrahydrofolate</name>
        <dbReference type="ChEBI" id="CHEBI:15636"/>
    </cofactor>
</comment>
<evidence type="ECO:0000256" key="10">
    <source>
        <dbReference type="RuleBase" id="RU004182"/>
    </source>
</evidence>
<dbReference type="GO" id="GO:0003677">
    <property type="term" value="F:DNA binding"/>
    <property type="evidence" value="ECO:0007669"/>
    <property type="project" value="TreeGrafter"/>
</dbReference>
<evidence type="ECO:0000256" key="2">
    <source>
        <dbReference type="ARBA" id="ARBA00013149"/>
    </source>
</evidence>
<feature type="binding site" evidence="8">
    <location>
        <position position="263"/>
    </location>
    <ligand>
        <name>FAD</name>
        <dbReference type="ChEBI" id="CHEBI:57692"/>
    </ligand>
</feature>
<sequence>MSNIILFRRDLRLSDNSALIAAAKAGPVIPVYIHEEQEAPGWTTGAASKFWLHHSLNALNESLAGHLVIADDLQNIIKETNATRVFWNRRYEPYLAEQDDKIQKALEKEGIEVETFQANLLWEPWDVTKSDGTPYKVFTPFYRKGCLKRDEPRMPLKKPANIKFVKVKSRKIEDLDLLPEKPRWDKKMEAYWTPGEDGAHKTLNSFLKKGFKDYKEGRNFPGRDVLSHLSPHTHFGEISPNQIWHAAKHAGHEHKQENDLDTFLSEMGWREFSYYLMHHFPELPDKPWDKKFARMHWSNSTKDLKAWQQGRTGYPIVDAGMRELWETGYMHNRIRMVVASFLIKHLQINWVEGEEWFWDTLVDGDLAVNAFNWQWVAGCGADAAPYFRIFNPVLQGEKFDADGAYVRKWVPELKNMPDKYIHSPWTAPRDVLLYHKIELGKTYPLPLVEHSDARDRALEAYKDLKT</sequence>
<feature type="binding site" evidence="8">
    <location>
        <begin position="363"/>
        <end position="365"/>
    </location>
    <ligand>
        <name>FAD</name>
        <dbReference type="ChEBI" id="CHEBI:57692"/>
    </ligand>
</feature>
<dbReference type="Pfam" id="PF03441">
    <property type="entry name" value="FAD_binding_7"/>
    <property type="match status" value="1"/>
</dbReference>
<evidence type="ECO:0000256" key="7">
    <source>
        <dbReference type="ARBA" id="ARBA00033999"/>
    </source>
</evidence>
<dbReference type="SUPFAM" id="SSF52425">
    <property type="entry name" value="Cryptochrome/photolyase, N-terminal domain"/>
    <property type="match status" value="1"/>
</dbReference>
<evidence type="ECO:0000256" key="5">
    <source>
        <dbReference type="ARBA" id="ARBA00022827"/>
    </source>
</evidence>
<accession>A0A2W5FMI9</accession>
<dbReference type="PROSITE" id="PS51645">
    <property type="entry name" value="PHR_CRY_ALPHA_BETA"/>
    <property type="match status" value="1"/>
</dbReference>
<comment type="catalytic activity">
    <reaction evidence="7">
        <text>cyclobutadipyrimidine (in DNA) = 2 pyrimidine residues (in DNA).</text>
        <dbReference type="EC" id="4.1.99.3"/>
    </reaction>
</comment>
<dbReference type="FunFam" id="1.10.579.10:FF:000003">
    <property type="entry name" value="Deoxyribodipyrimidine photo-lyase"/>
    <property type="match status" value="1"/>
</dbReference>
<reference evidence="12 13" key="1">
    <citation type="submission" date="2017-08" db="EMBL/GenBank/DDBJ databases">
        <title>Infants hospitalized years apart are colonized by the same room-sourced microbial strains.</title>
        <authorList>
            <person name="Brooks B."/>
            <person name="Olm M.R."/>
            <person name="Firek B.A."/>
            <person name="Baker R."/>
            <person name="Thomas B.C."/>
            <person name="Morowitz M.J."/>
            <person name="Banfield J.F."/>
        </authorList>
    </citation>
    <scope>NUCLEOTIDE SEQUENCE [LARGE SCALE GENOMIC DNA]</scope>
    <source>
        <strain evidence="12">S2_006_000_R2_64</strain>
    </source>
</reference>
<feature type="domain" description="Photolyase/cryptochrome alpha/beta" evidence="11">
    <location>
        <begin position="1"/>
        <end position="121"/>
    </location>
</feature>
<dbReference type="InterPro" id="IPR014729">
    <property type="entry name" value="Rossmann-like_a/b/a_fold"/>
</dbReference>
<proteinExistence type="inferred from homology"/>
<evidence type="ECO:0000313" key="13">
    <source>
        <dbReference type="Proteomes" id="UP000249739"/>
    </source>
</evidence>
<dbReference type="PANTHER" id="PTHR11455">
    <property type="entry name" value="CRYPTOCHROME"/>
    <property type="match status" value="1"/>
</dbReference>
<feature type="binding site" evidence="8">
    <location>
        <position position="214"/>
    </location>
    <ligand>
        <name>FAD</name>
        <dbReference type="ChEBI" id="CHEBI:57692"/>
    </ligand>
</feature>
<gene>
    <name evidence="12" type="ORF">DI586_01315</name>
</gene>
<keyword evidence="5 8" id="KW-0274">FAD</keyword>
<feature type="site" description="Electron transfer via tryptophanyl radical" evidence="9">
    <location>
        <position position="373"/>
    </location>
</feature>
<dbReference type="InterPro" id="IPR036134">
    <property type="entry name" value="Crypto/Photolyase_FAD-like_sf"/>
</dbReference>
<comment type="similarity">
    <text evidence="10">Belongs to the DNA photolyase family.</text>
</comment>
<feature type="site" description="Electron transfer via tryptophanyl radical" evidence="9">
    <location>
        <position position="350"/>
    </location>
</feature>
<dbReference type="InterPro" id="IPR018394">
    <property type="entry name" value="DNA_photolyase_1_CS_C"/>
</dbReference>
<dbReference type="SUPFAM" id="SSF48173">
    <property type="entry name" value="Cryptochrome/photolyase FAD-binding domain"/>
    <property type="match status" value="1"/>
</dbReference>
<dbReference type="PRINTS" id="PR00147">
    <property type="entry name" value="DNAPHOTLYASE"/>
</dbReference>
<dbReference type="GO" id="GO:0032922">
    <property type="term" value="P:circadian regulation of gene expression"/>
    <property type="evidence" value="ECO:0007669"/>
    <property type="project" value="TreeGrafter"/>
</dbReference>
<keyword evidence="4 8" id="KW-0285">Flavoprotein</keyword>
<evidence type="ECO:0000256" key="3">
    <source>
        <dbReference type="ARBA" id="ARBA00014046"/>
    </source>
</evidence>
<dbReference type="EMBL" id="QFOT01000006">
    <property type="protein sequence ID" value="PZP57171.1"/>
    <property type="molecule type" value="Genomic_DNA"/>
</dbReference>
<evidence type="ECO:0000256" key="8">
    <source>
        <dbReference type="PIRSR" id="PIRSR602081-1"/>
    </source>
</evidence>
<name>A0A2W5FMI9_9BACT</name>
<dbReference type="InterPro" id="IPR002081">
    <property type="entry name" value="Cryptochrome/DNA_photolyase_1"/>
</dbReference>
<keyword evidence="12" id="KW-0456">Lyase</keyword>
<dbReference type="Proteomes" id="UP000249739">
    <property type="component" value="Unassembled WGS sequence"/>
</dbReference>
<evidence type="ECO:0000256" key="4">
    <source>
        <dbReference type="ARBA" id="ARBA00022630"/>
    </source>
</evidence>
<feature type="site" description="Electron transfer via tryptophanyl radical" evidence="9">
    <location>
        <position position="297"/>
    </location>
</feature>
<dbReference type="AlphaFoldDB" id="A0A2W5FMI9"/>
<evidence type="ECO:0000256" key="9">
    <source>
        <dbReference type="PIRSR" id="PIRSR602081-2"/>
    </source>
</evidence>
<dbReference type="Gene3D" id="1.10.579.10">
    <property type="entry name" value="DNA Cyclobutane Dipyrimidine Photolyase, subunit A, domain 3"/>
    <property type="match status" value="1"/>
</dbReference>
<dbReference type="GO" id="GO:0000719">
    <property type="term" value="P:photoreactive repair"/>
    <property type="evidence" value="ECO:0007669"/>
    <property type="project" value="UniProtKB-ARBA"/>
</dbReference>
<dbReference type="InterPro" id="IPR036155">
    <property type="entry name" value="Crypto/Photolyase_N_sf"/>
</dbReference>
<protein>
    <recommendedName>
        <fullName evidence="3">Deoxyribodipyrimidine photo-lyase</fullName>
        <ecNumber evidence="2">4.1.99.3</ecNumber>
    </recommendedName>
</protein>
<dbReference type="GO" id="GO:0003904">
    <property type="term" value="F:deoxyribodipyrimidine photo-lyase activity"/>
    <property type="evidence" value="ECO:0007669"/>
    <property type="project" value="UniProtKB-EC"/>
</dbReference>
<dbReference type="PANTHER" id="PTHR11455:SF18">
    <property type="entry name" value="SI:CH1073-390K14.1"/>
    <property type="match status" value="1"/>
</dbReference>
<dbReference type="GO" id="GO:0043153">
    <property type="term" value="P:entrainment of circadian clock by photoperiod"/>
    <property type="evidence" value="ECO:0007669"/>
    <property type="project" value="TreeGrafter"/>
</dbReference>
<dbReference type="Gene3D" id="1.25.40.80">
    <property type="match status" value="1"/>
</dbReference>
<comment type="cofactor">
    <cofactor evidence="8">
        <name>FAD</name>
        <dbReference type="ChEBI" id="CHEBI:57692"/>
    </cofactor>
    <text evidence="8">Binds 1 FAD per subunit.</text>
</comment>
<evidence type="ECO:0000256" key="6">
    <source>
        <dbReference type="ARBA" id="ARBA00022991"/>
    </source>
</evidence>
<dbReference type="InterPro" id="IPR006050">
    <property type="entry name" value="DNA_photolyase_N"/>
</dbReference>
<dbReference type="GO" id="GO:0005737">
    <property type="term" value="C:cytoplasm"/>
    <property type="evidence" value="ECO:0007669"/>
    <property type="project" value="TreeGrafter"/>
</dbReference>
<dbReference type="EC" id="4.1.99.3" evidence="2"/>
<dbReference type="Gene3D" id="3.40.50.620">
    <property type="entry name" value="HUPs"/>
    <property type="match status" value="1"/>
</dbReference>
<evidence type="ECO:0000313" key="12">
    <source>
        <dbReference type="EMBL" id="PZP57171.1"/>
    </source>
</evidence>
<evidence type="ECO:0000259" key="11">
    <source>
        <dbReference type="PROSITE" id="PS51645"/>
    </source>
</evidence>
<comment type="caution">
    <text evidence="12">The sequence shown here is derived from an EMBL/GenBank/DDBJ whole genome shotgun (WGS) entry which is preliminary data.</text>
</comment>
<dbReference type="Pfam" id="PF00875">
    <property type="entry name" value="DNA_photolyase"/>
    <property type="match status" value="1"/>
</dbReference>
<dbReference type="GO" id="GO:0071949">
    <property type="term" value="F:FAD binding"/>
    <property type="evidence" value="ECO:0007669"/>
    <property type="project" value="TreeGrafter"/>
</dbReference>
<organism evidence="12 13">
    <name type="scientific">Micavibrio aeruginosavorus</name>
    <dbReference type="NCBI Taxonomy" id="349221"/>
    <lineage>
        <taxon>Bacteria</taxon>
        <taxon>Pseudomonadati</taxon>
        <taxon>Bdellovibrionota</taxon>
        <taxon>Bdellovibrionia</taxon>
        <taxon>Bdellovibrionales</taxon>
        <taxon>Pseudobdellovibrionaceae</taxon>
        <taxon>Micavibrio</taxon>
    </lineage>
</organism>
<evidence type="ECO:0000256" key="1">
    <source>
        <dbReference type="ARBA" id="ARBA00001932"/>
    </source>
</evidence>
<keyword evidence="6 10" id="KW-0157">Chromophore</keyword>
<dbReference type="PROSITE" id="PS00394">
    <property type="entry name" value="DNA_PHOTOLYASES_1_1"/>
    <property type="match status" value="1"/>
</dbReference>
<dbReference type="InterPro" id="IPR005101">
    <property type="entry name" value="Cryptochr/Photolyase_FAD-bd"/>
</dbReference>